<dbReference type="Gene3D" id="3.30.200.20">
    <property type="entry name" value="Phosphorylase Kinase, domain 1"/>
    <property type="match status" value="1"/>
</dbReference>
<evidence type="ECO:0000313" key="10">
    <source>
        <dbReference type="Proteomes" id="UP000177309"/>
    </source>
</evidence>
<keyword evidence="3" id="KW-0547">Nucleotide-binding</keyword>
<evidence type="ECO:0000256" key="4">
    <source>
        <dbReference type="ARBA" id="ARBA00022777"/>
    </source>
</evidence>
<dbReference type="GO" id="GO:0005524">
    <property type="term" value="F:ATP binding"/>
    <property type="evidence" value="ECO:0007669"/>
    <property type="project" value="UniProtKB-KW"/>
</dbReference>
<feature type="domain" description="Protein kinase" evidence="8">
    <location>
        <begin position="744"/>
        <end position="1146"/>
    </location>
</feature>
<dbReference type="InterPro" id="IPR000719">
    <property type="entry name" value="Prot_kinase_dom"/>
</dbReference>
<keyword evidence="4" id="KW-0418">Kinase</keyword>
<comment type="caution">
    <text evidence="9">The sequence shown here is derived from an EMBL/GenBank/DDBJ whole genome shotgun (WGS) entry which is preliminary data.</text>
</comment>
<evidence type="ECO:0000256" key="6">
    <source>
        <dbReference type="SAM" id="MobiDB-lite"/>
    </source>
</evidence>
<gene>
    <name evidence="9" type="ORF">A2462_05380</name>
</gene>
<reference evidence="9 10" key="1">
    <citation type="journal article" date="2016" name="Nat. Commun.">
        <title>Thousands of microbial genomes shed light on interconnected biogeochemical processes in an aquifer system.</title>
        <authorList>
            <person name="Anantharaman K."/>
            <person name="Brown C.T."/>
            <person name="Hug L.A."/>
            <person name="Sharon I."/>
            <person name="Castelle C.J."/>
            <person name="Probst A.J."/>
            <person name="Thomas B.C."/>
            <person name="Singh A."/>
            <person name="Wilkins M.J."/>
            <person name="Karaoz U."/>
            <person name="Brodie E.L."/>
            <person name="Williams K.H."/>
            <person name="Hubbard S.S."/>
            <person name="Banfield J.F."/>
        </authorList>
    </citation>
    <scope>NUCLEOTIDE SEQUENCE [LARGE SCALE GENOMIC DNA]</scope>
</reference>
<sequence length="1214" mass="134547">MSKKENMVTVGPKHPMSPQQRREVLSAARAYGRIDKDSSSGAPREDIKRPKSTLTAAMEAFGCMFNLPSATTPEGERVDLPLDHVMQMKKPGGKPLGEKRSGGARRQTPDQRATASAGRGRPRRNPEPGRRAADGADGANSAVYTATEKVSPAPKRPQQGTSARKPSNLSFPQKLKILAGLTGISATVGISLAAATATPIIVVLAIVLGLATGRTVEKRLLKVNYISRMEKVSLKELMDQIIKLDKKTETRSLWGKAKMIGRLATFPISIVAASIVPVLIETYIPSSTMAIDALGDFLPWVITVLPSLIIHINHHSRKAKRALAKAIFTKHMEHKSNRAEVASLVISAGGRYSINMFERLSGNEGNDLSHRWKALGHAREIDAYRNEDDGTIDPSKLQLKALELLSEEYDCIRQIVLDSITDWKLQEKLPLLLEALKLTANQPITENANKARVAEILTEPSMADHENLVLGRLQESDHNEVNLIIRARNLGSSSEDRELFAIALAEPNFDSIRDTAIANVGGGQQVQDVVRMLAQALTLCPTEGQPIAAIADKERLARILGDPAMEPHKAFIEYCFTSGDIDDISAMSKAFSLCQRWQSLDADQQTQQWESHLEEAQRIRQTLPASSNVLEQLNETITAMEALALSPKFQNILTNIQNQYWDYELADEVGSVLPAMTLQIQLMLALRDIRELRSLQQQPPQGLSSSNSEQIARGIRALEGFIRSSQTTLENGDLILSTDDGTRYLIFAELGHGQDTVYRAVGLSQTDFNIEKATNLDDPEKIVAIKRFERSEPEQQERFRQEAMLLQTLGTSRHIIGIMGIGVSKNGTPFYVMPYINSPTITELINVMKLHKRGVSQESPHAQRYKELDQLLGFDSNPNFWEPLLLQFCDALDGLHGQGIAHRDIKTGNAFVVLGPQEKGKKPAPEIRLSDLGISKSIGESDGPTRTRSVQPGTLNYMAPELEDKINFWPDDPITATSLETISGLLQLQPSELLDELRSTRISSGSGQLVTSKGRLSRVTKEQFVADFKPRRLTLTDSQKKTLYDQLFNLDKAYQEVLMPRLVKADLYAFGVLMYTVFNHDFPFNHNDDLAYSLWARQTPKEIAQGDIPDKYWPTIKRCLSHDPANRPESAAEVRYSLQRVVKPAMSTPKTLEEAKSVVAALNLEIANPVTAARKEEIRLLVMGMLSQDYVRSDVDFSMELVALSVKISGLALK</sequence>
<evidence type="ECO:0000256" key="5">
    <source>
        <dbReference type="ARBA" id="ARBA00022840"/>
    </source>
</evidence>
<feature type="compositionally biased region" description="Polar residues" evidence="6">
    <location>
        <begin position="158"/>
        <end position="168"/>
    </location>
</feature>
<keyword evidence="5" id="KW-0067">ATP-binding</keyword>
<dbReference type="SMART" id="SM00220">
    <property type="entry name" value="S_TKc"/>
    <property type="match status" value="1"/>
</dbReference>
<keyword evidence="2" id="KW-0808">Transferase</keyword>
<evidence type="ECO:0000256" key="3">
    <source>
        <dbReference type="ARBA" id="ARBA00022741"/>
    </source>
</evidence>
<dbReference type="PROSITE" id="PS50011">
    <property type="entry name" value="PROTEIN_KINASE_DOM"/>
    <property type="match status" value="1"/>
</dbReference>
<feature type="region of interest" description="Disordered" evidence="6">
    <location>
        <begin position="87"/>
        <end position="168"/>
    </location>
</feature>
<feature type="compositionally biased region" description="Basic and acidic residues" evidence="6">
    <location>
        <begin position="124"/>
        <end position="134"/>
    </location>
</feature>
<evidence type="ECO:0000256" key="1">
    <source>
        <dbReference type="ARBA" id="ARBA00012513"/>
    </source>
</evidence>
<dbReference type="AlphaFoldDB" id="A0A1F4TQR4"/>
<dbReference type="Pfam" id="PF00069">
    <property type="entry name" value="Pkinase"/>
    <property type="match status" value="1"/>
</dbReference>
<dbReference type="SUPFAM" id="SSF56112">
    <property type="entry name" value="Protein kinase-like (PK-like)"/>
    <property type="match status" value="2"/>
</dbReference>
<dbReference type="EMBL" id="MEUI01000011">
    <property type="protein sequence ID" value="OGC35008.1"/>
    <property type="molecule type" value="Genomic_DNA"/>
</dbReference>
<keyword evidence="7" id="KW-0812">Transmembrane</keyword>
<proteinExistence type="predicted"/>
<dbReference type="PANTHER" id="PTHR43289:SF6">
    <property type="entry name" value="SERINE_THREONINE-PROTEIN KINASE NEKL-3"/>
    <property type="match status" value="1"/>
</dbReference>
<name>A0A1F4TQR4_UNCSA</name>
<evidence type="ECO:0000256" key="7">
    <source>
        <dbReference type="SAM" id="Phobius"/>
    </source>
</evidence>
<dbReference type="InterPro" id="IPR011009">
    <property type="entry name" value="Kinase-like_dom_sf"/>
</dbReference>
<dbReference type="EC" id="2.7.11.1" evidence="1"/>
<protein>
    <recommendedName>
        <fullName evidence="1">non-specific serine/threonine protein kinase</fullName>
        <ecNumber evidence="1">2.7.11.1</ecNumber>
    </recommendedName>
</protein>
<evidence type="ECO:0000313" key="9">
    <source>
        <dbReference type="EMBL" id="OGC35008.1"/>
    </source>
</evidence>
<feature type="transmembrane region" description="Helical" evidence="7">
    <location>
        <begin position="177"/>
        <end position="210"/>
    </location>
</feature>
<keyword evidence="7" id="KW-1133">Transmembrane helix</keyword>
<feature type="transmembrane region" description="Helical" evidence="7">
    <location>
        <begin position="263"/>
        <end position="285"/>
    </location>
</feature>
<dbReference type="GO" id="GO:0004674">
    <property type="term" value="F:protein serine/threonine kinase activity"/>
    <property type="evidence" value="ECO:0007669"/>
    <property type="project" value="UniProtKB-EC"/>
</dbReference>
<feature type="compositionally biased region" description="Basic and acidic residues" evidence="6">
    <location>
        <begin position="32"/>
        <end position="49"/>
    </location>
</feature>
<organism evidence="9 10">
    <name type="scientific">candidate division WOR-1 bacterium RIFOXYC2_FULL_41_25</name>
    <dbReference type="NCBI Taxonomy" id="1802586"/>
    <lineage>
        <taxon>Bacteria</taxon>
        <taxon>Bacillati</taxon>
        <taxon>Saganbacteria</taxon>
    </lineage>
</organism>
<dbReference type="PANTHER" id="PTHR43289">
    <property type="entry name" value="MITOGEN-ACTIVATED PROTEIN KINASE KINASE KINASE 20-RELATED"/>
    <property type="match status" value="1"/>
</dbReference>
<evidence type="ECO:0000259" key="8">
    <source>
        <dbReference type="PROSITE" id="PS50011"/>
    </source>
</evidence>
<accession>A0A1F4TQR4</accession>
<feature type="region of interest" description="Disordered" evidence="6">
    <location>
        <begin position="1"/>
        <end position="51"/>
    </location>
</feature>
<evidence type="ECO:0000256" key="2">
    <source>
        <dbReference type="ARBA" id="ARBA00022679"/>
    </source>
</evidence>
<dbReference type="Proteomes" id="UP000177309">
    <property type="component" value="Unassembled WGS sequence"/>
</dbReference>
<keyword evidence="7" id="KW-0472">Membrane</keyword>
<dbReference type="Gene3D" id="1.10.510.10">
    <property type="entry name" value="Transferase(Phosphotransferase) domain 1"/>
    <property type="match status" value="2"/>
</dbReference>